<keyword evidence="3" id="KW-0146">Chitin degradation</keyword>
<dbReference type="InterPro" id="IPR001223">
    <property type="entry name" value="Glyco_hydro18_cat"/>
</dbReference>
<evidence type="ECO:0000259" key="8">
    <source>
        <dbReference type="PROSITE" id="PS51910"/>
    </source>
</evidence>
<dbReference type="Gene3D" id="3.20.20.80">
    <property type="entry name" value="Glycosidases"/>
    <property type="match status" value="1"/>
</dbReference>
<dbReference type="Proteomes" id="UP000714275">
    <property type="component" value="Unassembled WGS sequence"/>
</dbReference>
<evidence type="ECO:0000256" key="6">
    <source>
        <dbReference type="ARBA" id="ARBA00023326"/>
    </source>
</evidence>
<dbReference type="PROSITE" id="PS01095">
    <property type="entry name" value="GH18_1"/>
    <property type="match status" value="1"/>
</dbReference>
<evidence type="ECO:0000256" key="3">
    <source>
        <dbReference type="ARBA" id="ARBA00023024"/>
    </source>
</evidence>
<feature type="signal peptide" evidence="7">
    <location>
        <begin position="1"/>
        <end position="24"/>
    </location>
</feature>
<dbReference type="InterPro" id="IPR001579">
    <property type="entry name" value="Glyco_hydro_18_chit_AS"/>
</dbReference>
<dbReference type="InterPro" id="IPR017853">
    <property type="entry name" value="GH"/>
</dbReference>
<accession>A0A9P7D2A2</accession>
<keyword evidence="10" id="KW-1185">Reference proteome</keyword>
<evidence type="ECO:0000256" key="2">
    <source>
        <dbReference type="ARBA" id="ARBA00022801"/>
    </source>
</evidence>
<dbReference type="CDD" id="cd00598">
    <property type="entry name" value="GH18_chitinase-like"/>
    <property type="match status" value="1"/>
</dbReference>
<proteinExistence type="predicted"/>
<sequence length="338" mass="36084">MTDSSSSPWFIMVSVLSSLVSVFAAICGVLSMPFMNTTTSARATPAAPHFVIYSDKWVSGEIGPPDVSSIAGYNVFALSFWLVSGPADQAEEWALLDDTTRASIKASYQNAGISLIVSAFGSTDVPTTEGYDPTTLANSLADYVLEYDLDGVDVDYEDLYAINAENGSAEIWLTTFTIALRAKLPQGQYILTHAPVASWFSTQYASGAYLMVHQNVGSLNDWYNIQASISRQGILDTNTAFRVLYSSTIGTSEYTTCSGLLIASAPMQPNTALFQIAAAGIPLDKLVIGKPATDVDASNGYMDPSLLAQCLGDAVQQGWNAGIMVYQASEINLPGQCC</sequence>
<dbReference type="SUPFAM" id="SSF51445">
    <property type="entry name" value="(Trans)glycosidases"/>
    <property type="match status" value="1"/>
</dbReference>
<evidence type="ECO:0000256" key="4">
    <source>
        <dbReference type="ARBA" id="ARBA00023277"/>
    </source>
</evidence>
<evidence type="ECO:0000313" key="9">
    <source>
        <dbReference type="EMBL" id="KAG1776462.1"/>
    </source>
</evidence>
<comment type="catalytic activity">
    <reaction evidence="1">
        <text>Random endo-hydrolysis of N-acetyl-beta-D-glucosaminide (1-&gt;4)-beta-linkages in chitin and chitodextrins.</text>
        <dbReference type="EC" id="3.2.1.14"/>
    </reaction>
</comment>
<reference evidence="9" key="1">
    <citation type="journal article" date="2020" name="New Phytol.">
        <title>Comparative genomics reveals dynamic genome evolution in host specialist ectomycorrhizal fungi.</title>
        <authorList>
            <person name="Lofgren L.A."/>
            <person name="Nguyen N.H."/>
            <person name="Vilgalys R."/>
            <person name="Ruytinx J."/>
            <person name="Liao H.L."/>
            <person name="Branco S."/>
            <person name="Kuo A."/>
            <person name="LaButti K."/>
            <person name="Lipzen A."/>
            <person name="Andreopoulos W."/>
            <person name="Pangilinan J."/>
            <person name="Riley R."/>
            <person name="Hundley H."/>
            <person name="Na H."/>
            <person name="Barry K."/>
            <person name="Grigoriev I.V."/>
            <person name="Stajich J.E."/>
            <person name="Kennedy P.G."/>
        </authorList>
    </citation>
    <scope>NUCLEOTIDE SEQUENCE</scope>
    <source>
        <strain evidence="9">DOB743</strain>
    </source>
</reference>
<evidence type="ECO:0000313" key="10">
    <source>
        <dbReference type="Proteomes" id="UP000714275"/>
    </source>
</evidence>
<feature type="chain" id="PRO_5040162098" evidence="7">
    <location>
        <begin position="25"/>
        <end position="338"/>
    </location>
</feature>
<keyword evidence="7" id="KW-0732">Signal</keyword>
<dbReference type="EMBL" id="JABBWD010000026">
    <property type="protein sequence ID" value="KAG1776462.1"/>
    <property type="molecule type" value="Genomic_DNA"/>
</dbReference>
<name>A0A9P7D2A2_9AGAM</name>
<organism evidence="9 10">
    <name type="scientific">Suillus placidus</name>
    <dbReference type="NCBI Taxonomy" id="48579"/>
    <lineage>
        <taxon>Eukaryota</taxon>
        <taxon>Fungi</taxon>
        <taxon>Dikarya</taxon>
        <taxon>Basidiomycota</taxon>
        <taxon>Agaricomycotina</taxon>
        <taxon>Agaricomycetes</taxon>
        <taxon>Agaricomycetidae</taxon>
        <taxon>Boletales</taxon>
        <taxon>Suillineae</taxon>
        <taxon>Suillaceae</taxon>
        <taxon>Suillus</taxon>
    </lineage>
</organism>
<dbReference type="GO" id="GO:0008843">
    <property type="term" value="F:endochitinase activity"/>
    <property type="evidence" value="ECO:0007669"/>
    <property type="project" value="UniProtKB-EC"/>
</dbReference>
<evidence type="ECO:0000256" key="7">
    <source>
        <dbReference type="SAM" id="SignalP"/>
    </source>
</evidence>
<keyword evidence="6" id="KW-0624">Polysaccharide degradation</keyword>
<dbReference type="GO" id="GO:0000272">
    <property type="term" value="P:polysaccharide catabolic process"/>
    <property type="evidence" value="ECO:0007669"/>
    <property type="project" value="UniProtKB-KW"/>
</dbReference>
<gene>
    <name evidence="9" type="ORF">EV702DRAFT_1198164</name>
</gene>
<evidence type="ECO:0000256" key="1">
    <source>
        <dbReference type="ARBA" id="ARBA00000822"/>
    </source>
</evidence>
<comment type="caution">
    <text evidence="9">The sequence shown here is derived from an EMBL/GenBank/DDBJ whole genome shotgun (WGS) entry which is preliminary data.</text>
</comment>
<evidence type="ECO:0000256" key="5">
    <source>
        <dbReference type="ARBA" id="ARBA00023295"/>
    </source>
</evidence>
<feature type="domain" description="GH18" evidence="8">
    <location>
        <begin position="48"/>
        <end position="338"/>
    </location>
</feature>
<keyword evidence="5" id="KW-0326">Glycosidase</keyword>
<dbReference type="OrthoDB" id="3012298at2759"/>
<keyword evidence="4" id="KW-0119">Carbohydrate metabolism</keyword>
<dbReference type="PROSITE" id="PS51910">
    <property type="entry name" value="GH18_2"/>
    <property type="match status" value="1"/>
</dbReference>
<dbReference type="GO" id="GO:0006032">
    <property type="term" value="P:chitin catabolic process"/>
    <property type="evidence" value="ECO:0007669"/>
    <property type="project" value="UniProtKB-KW"/>
</dbReference>
<keyword evidence="2 9" id="KW-0378">Hydrolase</keyword>
<protein>
    <submittedName>
        <fullName evidence="9">Glycoside hydrolase family 18 protein</fullName>
    </submittedName>
</protein>
<dbReference type="AlphaFoldDB" id="A0A9P7D2A2"/>